<sequence>MNAHIRLVSSETVAEDVNHHDAHENGEGRDEATIGLPEEGGSNRNDILGDGPPPLVAEPEDRAGGARNAERGSKKVVAKLIALIWPPKPKASALVDWEDKGEGGGEGEPKEEAPASAAEGSQGPDGEPENPADAEGDRAIVDSDRDGDGAALAAKAKRPVPKRKGALAVALVASVVIPALVVLNWPRSAPQPVVEPGMLADGQTKVMAPSAALATALPREEPNVSRDRPRVEETRRDELTKMMSFKGGDRAADGSSPKADAPAAAPSAITARLKAEPSPATAAPAAQPPVVAQAPETASPAPAHPASERTAVPPAAPEAKAPGPAEQTKAVDVARALAPLPVTPPPSALIETARAADAAQAPAPKAVDVARPPASHPATPPSLAPTPSAVTPAPSEPGLGEAAKIEVRLAELETAVQDRSNDARARLEAEKAETHTLERIAELGALVTRLTGQVKDLQDKVQTLSTGAEEKFADLTRRVALGEADRAVASAENAGSRGSAASPKEKGSANGSEAQDRTHMKVAAADVKRTYRIQAASPGLAMLTAVDGSPDDRPVEVAIGTELPGYGKVVSIEQHGEAWVVKADRGSIE</sequence>
<dbReference type="AlphaFoldDB" id="A0A366EUS7"/>
<accession>A0A366EUS7</accession>
<organism evidence="2 3">
    <name type="scientific">Roseiarcus fermentans</name>
    <dbReference type="NCBI Taxonomy" id="1473586"/>
    <lineage>
        <taxon>Bacteria</taxon>
        <taxon>Pseudomonadati</taxon>
        <taxon>Pseudomonadota</taxon>
        <taxon>Alphaproteobacteria</taxon>
        <taxon>Hyphomicrobiales</taxon>
        <taxon>Roseiarcaceae</taxon>
        <taxon>Roseiarcus</taxon>
    </lineage>
</organism>
<feature type="region of interest" description="Disordered" evidence="1">
    <location>
        <begin position="489"/>
        <end position="518"/>
    </location>
</feature>
<proteinExistence type="predicted"/>
<feature type="region of interest" description="Disordered" evidence="1">
    <location>
        <begin position="1"/>
        <end position="72"/>
    </location>
</feature>
<feature type="compositionally biased region" description="Basic and acidic residues" evidence="1">
    <location>
        <begin position="218"/>
        <end position="240"/>
    </location>
</feature>
<feature type="compositionally biased region" description="Pro residues" evidence="1">
    <location>
        <begin position="374"/>
        <end position="384"/>
    </location>
</feature>
<comment type="caution">
    <text evidence="2">The sequence shown here is derived from an EMBL/GenBank/DDBJ whole genome shotgun (WGS) entry which is preliminary data.</text>
</comment>
<feature type="compositionally biased region" description="Low complexity" evidence="1">
    <location>
        <begin position="253"/>
        <end position="268"/>
    </location>
</feature>
<feature type="compositionally biased region" description="Low complexity" evidence="1">
    <location>
        <begin position="354"/>
        <end position="373"/>
    </location>
</feature>
<protein>
    <submittedName>
        <fullName evidence="2">Uncharacterized protein</fullName>
    </submittedName>
</protein>
<feature type="compositionally biased region" description="Basic and acidic residues" evidence="1">
    <location>
        <begin position="59"/>
        <end position="72"/>
    </location>
</feature>
<dbReference type="Proteomes" id="UP000253529">
    <property type="component" value="Unassembled WGS sequence"/>
</dbReference>
<feature type="region of interest" description="Disordered" evidence="1">
    <location>
        <begin position="354"/>
        <end position="398"/>
    </location>
</feature>
<name>A0A366EUS7_9HYPH</name>
<keyword evidence="3" id="KW-1185">Reference proteome</keyword>
<feature type="region of interest" description="Disordered" evidence="1">
    <location>
        <begin position="91"/>
        <end position="163"/>
    </location>
</feature>
<feature type="compositionally biased region" description="Basic and acidic residues" evidence="1">
    <location>
        <begin position="16"/>
        <end position="32"/>
    </location>
</feature>
<feature type="compositionally biased region" description="Low complexity" evidence="1">
    <location>
        <begin position="311"/>
        <end position="325"/>
    </location>
</feature>
<evidence type="ECO:0000256" key="1">
    <source>
        <dbReference type="SAM" id="MobiDB-lite"/>
    </source>
</evidence>
<evidence type="ECO:0000313" key="2">
    <source>
        <dbReference type="EMBL" id="RBP05249.1"/>
    </source>
</evidence>
<gene>
    <name evidence="2" type="ORF">DFR50_13539</name>
</gene>
<feature type="region of interest" description="Disordered" evidence="1">
    <location>
        <begin position="215"/>
        <end position="332"/>
    </location>
</feature>
<feature type="compositionally biased region" description="Low complexity" evidence="1">
    <location>
        <begin position="385"/>
        <end position="397"/>
    </location>
</feature>
<feature type="compositionally biased region" description="Basic and acidic residues" evidence="1">
    <location>
        <begin position="97"/>
        <end position="113"/>
    </location>
</feature>
<feature type="compositionally biased region" description="Low complexity" evidence="1">
    <location>
        <begin position="276"/>
        <end position="298"/>
    </location>
</feature>
<dbReference type="EMBL" id="QNRK01000035">
    <property type="protein sequence ID" value="RBP05249.1"/>
    <property type="molecule type" value="Genomic_DNA"/>
</dbReference>
<evidence type="ECO:0000313" key="3">
    <source>
        <dbReference type="Proteomes" id="UP000253529"/>
    </source>
</evidence>
<reference evidence="2 3" key="1">
    <citation type="submission" date="2018-06" db="EMBL/GenBank/DDBJ databases">
        <title>Genomic Encyclopedia of Type Strains, Phase IV (KMG-IV): sequencing the most valuable type-strain genomes for metagenomic binning, comparative biology and taxonomic classification.</title>
        <authorList>
            <person name="Goeker M."/>
        </authorList>
    </citation>
    <scope>NUCLEOTIDE SEQUENCE [LARGE SCALE GENOMIC DNA]</scope>
    <source>
        <strain evidence="2 3">DSM 24875</strain>
    </source>
</reference>
<feature type="compositionally biased region" description="Basic and acidic residues" evidence="1">
    <location>
        <begin position="135"/>
        <end position="148"/>
    </location>
</feature>